<keyword evidence="3" id="KW-1185">Reference proteome</keyword>
<dbReference type="RefSeq" id="WP_184570186.1">
    <property type="nucleotide sequence ID" value="NZ_JACHJL010000003.1"/>
</dbReference>
<dbReference type="AlphaFoldDB" id="A0A7W9Q6S8"/>
<dbReference type="EMBL" id="JACHJL010000003">
    <property type="protein sequence ID" value="MBB5934581.1"/>
    <property type="molecule type" value="Genomic_DNA"/>
</dbReference>
<feature type="region of interest" description="Disordered" evidence="1">
    <location>
        <begin position="48"/>
        <end position="84"/>
    </location>
</feature>
<reference evidence="2 3" key="1">
    <citation type="submission" date="2020-08" db="EMBL/GenBank/DDBJ databases">
        <title>Genomic Encyclopedia of Type Strains, Phase III (KMG-III): the genomes of soil and plant-associated and newly described type strains.</title>
        <authorList>
            <person name="Whitman W."/>
        </authorList>
    </citation>
    <scope>NUCLEOTIDE SEQUENCE [LARGE SCALE GENOMIC DNA]</scope>
    <source>
        <strain evidence="2 3">CECT 8305</strain>
    </source>
</reference>
<evidence type="ECO:0000313" key="2">
    <source>
        <dbReference type="EMBL" id="MBB5934581.1"/>
    </source>
</evidence>
<accession>A0A7W9Q6S8</accession>
<protein>
    <submittedName>
        <fullName evidence="2">Uncharacterized protein</fullName>
    </submittedName>
</protein>
<sequence>MQFIKTHPARIYAVAVAALALVAHYVPELPSALVLGLVAAVLGTGEAVQRAEDRKTAETASAGEGGPLDERQGDDQADADELSA</sequence>
<organism evidence="2 3">
    <name type="scientific">Streptomyces zagrosensis</name>
    <dbReference type="NCBI Taxonomy" id="1042984"/>
    <lineage>
        <taxon>Bacteria</taxon>
        <taxon>Bacillati</taxon>
        <taxon>Actinomycetota</taxon>
        <taxon>Actinomycetes</taxon>
        <taxon>Kitasatosporales</taxon>
        <taxon>Streptomycetaceae</taxon>
        <taxon>Streptomyces</taxon>
    </lineage>
</organism>
<comment type="caution">
    <text evidence="2">The sequence shown here is derived from an EMBL/GenBank/DDBJ whole genome shotgun (WGS) entry which is preliminary data.</text>
</comment>
<feature type="compositionally biased region" description="Acidic residues" evidence="1">
    <location>
        <begin position="75"/>
        <end position="84"/>
    </location>
</feature>
<evidence type="ECO:0000313" key="3">
    <source>
        <dbReference type="Proteomes" id="UP000588098"/>
    </source>
</evidence>
<proteinExistence type="predicted"/>
<evidence type="ECO:0000256" key="1">
    <source>
        <dbReference type="SAM" id="MobiDB-lite"/>
    </source>
</evidence>
<dbReference type="Proteomes" id="UP000588098">
    <property type="component" value="Unassembled WGS sequence"/>
</dbReference>
<name>A0A7W9Q6S8_9ACTN</name>
<gene>
    <name evidence="2" type="ORF">FHS42_001628</name>
</gene>